<dbReference type="EMBL" id="LSSN01001154">
    <property type="protein sequence ID" value="OMJ20780.1"/>
    <property type="molecule type" value="Genomic_DNA"/>
</dbReference>
<accession>A0A1R1Y1K8</accession>
<comment type="caution">
    <text evidence="1">The sequence shown here is derived from an EMBL/GenBank/DDBJ whole genome shotgun (WGS) entry which is preliminary data.</text>
</comment>
<evidence type="ECO:0000313" key="2">
    <source>
        <dbReference type="Proteomes" id="UP000187283"/>
    </source>
</evidence>
<keyword evidence="2" id="KW-1185">Reference proteome</keyword>
<dbReference type="AlphaFoldDB" id="A0A1R1Y1K8"/>
<reference evidence="1 2" key="1">
    <citation type="submission" date="2017-01" db="EMBL/GenBank/DDBJ databases">
        <authorList>
            <person name="Mah S.A."/>
            <person name="Swanson W.J."/>
            <person name="Moy G.W."/>
            <person name="Vacquier V.D."/>
        </authorList>
    </citation>
    <scope>NUCLEOTIDE SEQUENCE [LARGE SCALE GENOMIC DNA]</scope>
    <source>
        <strain evidence="1 2">GSMNP</strain>
    </source>
</reference>
<protein>
    <submittedName>
        <fullName evidence="1">Uncharacterized protein</fullName>
    </submittedName>
</protein>
<proteinExistence type="predicted"/>
<evidence type="ECO:0000313" key="1">
    <source>
        <dbReference type="EMBL" id="OMJ20780.1"/>
    </source>
</evidence>
<dbReference type="Proteomes" id="UP000187283">
    <property type="component" value="Unassembled WGS sequence"/>
</dbReference>
<organism evidence="1 2">
    <name type="scientific">Smittium culicis</name>
    <dbReference type="NCBI Taxonomy" id="133412"/>
    <lineage>
        <taxon>Eukaryota</taxon>
        <taxon>Fungi</taxon>
        <taxon>Fungi incertae sedis</taxon>
        <taxon>Zoopagomycota</taxon>
        <taxon>Kickxellomycotina</taxon>
        <taxon>Harpellomycetes</taxon>
        <taxon>Harpellales</taxon>
        <taxon>Legeriomycetaceae</taxon>
        <taxon>Smittium</taxon>
    </lineage>
</organism>
<sequence>MGTSLLSLTNCNDISVNFPRNDFYWKYGGVSPDCPKILRPLNSIANTYGLSSPIYQDGFYFICDAYLHFSMTILYLNSRWLKKNKTSKTNDLKFNHIAKLVNRFKVKHNNKYSKNLDFPSIDDHFSESVTSCKIFHNNHFSFHSLAVINCMIVLLYQSELVRIKEYPISSSRIKFAKNMCLNTSLNQSYLLNTRFKNVPPLFWEASTSALALSPSVILLTNLFDNNSSYGKDILNSYSTLVNFFSTLSSYHDSPKIYTKSLGDISSNLKPIYNFNSKNKDLVYLMRKYAIYKNDTNPWLVPIYNAYLKFKCCPIINNSTLITARYLEKGKQDFL</sequence>
<name>A0A1R1Y1K8_9FUNG</name>
<gene>
    <name evidence="1" type="ORF">AYI70_g3897</name>
</gene>